<name>X1UG08_9ZZZZ</name>
<feature type="non-terminal residue" evidence="6">
    <location>
        <position position="1"/>
    </location>
</feature>
<feature type="domain" description="Solute-binding protein family 5" evidence="5">
    <location>
        <begin position="1"/>
        <end position="260"/>
    </location>
</feature>
<dbReference type="PANTHER" id="PTHR30290">
    <property type="entry name" value="PERIPLASMIC BINDING COMPONENT OF ABC TRANSPORTER"/>
    <property type="match status" value="1"/>
</dbReference>
<dbReference type="InterPro" id="IPR039424">
    <property type="entry name" value="SBP_5"/>
</dbReference>
<dbReference type="EMBL" id="BARW01025040">
    <property type="protein sequence ID" value="GAI98820.1"/>
    <property type="molecule type" value="Genomic_DNA"/>
</dbReference>
<dbReference type="InterPro" id="IPR000914">
    <property type="entry name" value="SBP_5_dom"/>
</dbReference>
<sequence length="261" mass="29559">AEDVAWSLNRAIDGPMMGGWMRTENGGWIDSIYAEDGTVVFETSTFVPRLTAAQMRDIFCGWATGIYAPEVVEAGASDWDNLVGTGPFMFKDYVAGSYISYARNPNYHHKTLVNGLEYEIPFIDELLYPMIPDESTQVAAVRTGKLDIHFTISPEYRDTLAQTCPELIQQTYTFSRIQCMPLRCDRPPFDNPEVRRAMMIALNLPAISRARWDIWDIWGWPLHSSCPAYTPFDELPARCQELYDYDPVKAKQILADAGHPG</sequence>
<gene>
    <name evidence="6" type="ORF">S12H4_41143</name>
</gene>
<proteinExistence type="inferred from homology"/>
<dbReference type="GO" id="GO:1904680">
    <property type="term" value="F:peptide transmembrane transporter activity"/>
    <property type="evidence" value="ECO:0007669"/>
    <property type="project" value="TreeGrafter"/>
</dbReference>
<evidence type="ECO:0000256" key="3">
    <source>
        <dbReference type="ARBA" id="ARBA00022448"/>
    </source>
</evidence>
<dbReference type="SUPFAM" id="SSF53850">
    <property type="entry name" value="Periplasmic binding protein-like II"/>
    <property type="match status" value="1"/>
</dbReference>
<comment type="similarity">
    <text evidence="2">Belongs to the bacterial solute-binding protein 5 family.</text>
</comment>
<dbReference type="AlphaFoldDB" id="X1UG08"/>
<keyword evidence="4" id="KW-0732">Signal</keyword>
<dbReference type="Gene3D" id="3.40.190.10">
    <property type="entry name" value="Periplasmic binding protein-like II"/>
    <property type="match status" value="1"/>
</dbReference>
<evidence type="ECO:0000313" key="6">
    <source>
        <dbReference type="EMBL" id="GAI98820.1"/>
    </source>
</evidence>
<reference evidence="6" key="1">
    <citation type="journal article" date="2014" name="Front. Microbiol.">
        <title>High frequency of phylogenetically diverse reductive dehalogenase-homologous genes in deep subseafloor sedimentary metagenomes.</title>
        <authorList>
            <person name="Kawai M."/>
            <person name="Futagami T."/>
            <person name="Toyoda A."/>
            <person name="Takaki Y."/>
            <person name="Nishi S."/>
            <person name="Hori S."/>
            <person name="Arai W."/>
            <person name="Tsubouchi T."/>
            <person name="Morono Y."/>
            <person name="Uchiyama I."/>
            <person name="Ito T."/>
            <person name="Fujiyama A."/>
            <person name="Inagaki F."/>
            <person name="Takami H."/>
        </authorList>
    </citation>
    <scope>NUCLEOTIDE SEQUENCE</scope>
    <source>
        <strain evidence="6">Expedition CK06-06</strain>
    </source>
</reference>
<evidence type="ECO:0000256" key="1">
    <source>
        <dbReference type="ARBA" id="ARBA00004196"/>
    </source>
</evidence>
<protein>
    <recommendedName>
        <fullName evidence="5">Solute-binding protein family 5 domain-containing protein</fullName>
    </recommendedName>
</protein>
<evidence type="ECO:0000259" key="5">
    <source>
        <dbReference type="Pfam" id="PF00496"/>
    </source>
</evidence>
<feature type="non-terminal residue" evidence="6">
    <location>
        <position position="261"/>
    </location>
</feature>
<comment type="caution">
    <text evidence="6">The sequence shown here is derived from an EMBL/GenBank/DDBJ whole genome shotgun (WGS) entry which is preliminary data.</text>
</comment>
<evidence type="ECO:0000256" key="2">
    <source>
        <dbReference type="ARBA" id="ARBA00005695"/>
    </source>
</evidence>
<evidence type="ECO:0000256" key="4">
    <source>
        <dbReference type="ARBA" id="ARBA00022729"/>
    </source>
</evidence>
<dbReference type="Gene3D" id="3.10.105.10">
    <property type="entry name" value="Dipeptide-binding Protein, Domain 3"/>
    <property type="match status" value="1"/>
</dbReference>
<dbReference type="GO" id="GO:0015833">
    <property type="term" value="P:peptide transport"/>
    <property type="evidence" value="ECO:0007669"/>
    <property type="project" value="TreeGrafter"/>
</dbReference>
<accession>X1UG08</accession>
<dbReference type="PANTHER" id="PTHR30290:SF10">
    <property type="entry name" value="PERIPLASMIC OLIGOPEPTIDE-BINDING PROTEIN-RELATED"/>
    <property type="match status" value="1"/>
</dbReference>
<keyword evidence="3" id="KW-0813">Transport</keyword>
<comment type="subcellular location">
    <subcellularLocation>
        <location evidence="1">Cell envelope</location>
    </subcellularLocation>
</comment>
<dbReference type="Pfam" id="PF00496">
    <property type="entry name" value="SBP_bac_5"/>
    <property type="match status" value="1"/>
</dbReference>
<organism evidence="6">
    <name type="scientific">marine sediment metagenome</name>
    <dbReference type="NCBI Taxonomy" id="412755"/>
    <lineage>
        <taxon>unclassified sequences</taxon>
        <taxon>metagenomes</taxon>
        <taxon>ecological metagenomes</taxon>
    </lineage>
</organism>
<dbReference type="CDD" id="cd00995">
    <property type="entry name" value="PBP2_NikA_DppA_OppA_like"/>
    <property type="match status" value="1"/>
</dbReference>
<dbReference type="GO" id="GO:0030313">
    <property type="term" value="C:cell envelope"/>
    <property type="evidence" value="ECO:0007669"/>
    <property type="project" value="UniProtKB-SubCell"/>
</dbReference>